<accession>A0ACC2C5F7</accession>
<name>A0ACC2C5F7_DIPCM</name>
<dbReference type="EMBL" id="CM055103">
    <property type="protein sequence ID" value="KAJ7537258.1"/>
    <property type="molecule type" value="Genomic_DNA"/>
</dbReference>
<evidence type="ECO:0000313" key="1">
    <source>
        <dbReference type="EMBL" id="KAJ7537258.1"/>
    </source>
</evidence>
<proteinExistence type="predicted"/>
<protein>
    <submittedName>
        <fullName evidence="1">Uncharacterized protein</fullName>
    </submittedName>
</protein>
<sequence>MASAWPIPYHSVLRHWCIQKISAAAGDGDGDGDFLCSVLSSFSLLHAKNWAPERSKAKVRRPWKVESEQEIKRKDTEDACIYLNIWNPQTNAYQCIPRKSIH</sequence>
<comment type="caution">
    <text evidence="1">The sequence shown here is derived from an EMBL/GenBank/DDBJ whole genome shotgun (WGS) entry which is preliminary data.</text>
</comment>
<dbReference type="Proteomes" id="UP001162992">
    <property type="component" value="Chromosome 12"/>
</dbReference>
<organism evidence="1 2">
    <name type="scientific">Diphasiastrum complanatum</name>
    <name type="common">Issler's clubmoss</name>
    <name type="synonym">Lycopodium complanatum</name>
    <dbReference type="NCBI Taxonomy" id="34168"/>
    <lineage>
        <taxon>Eukaryota</taxon>
        <taxon>Viridiplantae</taxon>
        <taxon>Streptophyta</taxon>
        <taxon>Embryophyta</taxon>
        <taxon>Tracheophyta</taxon>
        <taxon>Lycopodiopsida</taxon>
        <taxon>Lycopodiales</taxon>
        <taxon>Lycopodiaceae</taxon>
        <taxon>Lycopodioideae</taxon>
        <taxon>Diphasiastrum</taxon>
    </lineage>
</organism>
<evidence type="ECO:0000313" key="2">
    <source>
        <dbReference type="Proteomes" id="UP001162992"/>
    </source>
</evidence>
<gene>
    <name evidence="1" type="ORF">O6H91_12G105500</name>
</gene>
<keyword evidence="2" id="KW-1185">Reference proteome</keyword>
<reference evidence="2" key="1">
    <citation type="journal article" date="2024" name="Proc. Natl. Acad. Sci. U.S.A.">
        <title>Extraordinary preservation of gene collinearity over three hundred million years revealed in homosporous lycophytes.</title>
        <authorList>
            <person name="Li C."/>
            <person name="Wickell D."/>
            <person name="Kuo L.Y."/>
            <person name="Chen X."/>
            <person name="Nie B."/>
            <person name="Liao X."/>
            <person name="Peng D."/>
            <person name="Ji J."/>
            <person name="Jenkins J."/>
            <person name="Williams M."/>
            <person name="Shu S."/>
            <person name="Plott C."/>
            <person name="Barry K."/>
            <person name="Rajasekar S."/>
            <person name="Grimwood J."/>
            <person name="Han X."/>
            <person name="Sun S."/>
            <person name="Hou Z."/>
            <person name="He W."/>
            <person name="Dai G."/>
            <person name="Sun C."/>
            <person name="Schmutz J."/>
            <person name="Leebens-Mack J.H."/>
            <person name="Li F.W."/>
            <person name="Wang L."/>
        </authorList>
    </citation>
    <scope>NUCLEOTIDE SEQUENCE [LARGE SCALE GENOMIC DNA]</scope>
    <source>
        <strain evidence="2">cv. PW_Plant_1</strain>
    </source>
</reference>